<evidence type="ECO:0000313" key="1">
    <source>
        <dbReference type="EMBL" id="KAJ3831786.1"/>
    </source>
</evidence>
<comment type="caution">
    <text evidence="1">The sequence shown here is derived from an EMBL/GenBank/DDBJ whole genome shotgun (WGS) entry which is preliminary data.</text>
</comment>
<gene>
    <name evidence="1" type="ORF">F5878DRAFT_647344</name>
</gene>
<reference evidence="1" key="1">
    <citation type="submission" date="2022-08" db="EMBL/GenBank/DDBJ databases">
        <authorList>
            <consortium name="DOE Joint Genome Institute"/>
            <person name="Min B."/>
            <person name="Riley R."/>
            <person name="Sierra-Patev S."/>
            <person name="Naranjo-Ortiz M."/>
            <person name="Looney B."/>
            <person name="Konkel Z."/>
            <person name="Slot J.C."/>
            <person name="Sakamoto Y."/>
            <person name="Steenwyk J.L."/>
            <person name="Rokas A."/>
            <person name="Carro J."/>
            <person name="Camarero S."/>
            <person name="Ferreira P."/>
            <person name="Molpeceres G."/>
            <person name="Ruiz-Duenas F.J."/>
            <person name="Serrano A."/>
            <person name="Henrissat B."/>
            <person name="Drula E."/>
            <person name="Hughes K.W."/>
            <person name="Mata J.L."/>
            <person name="Ishikawa N.K."/>
            <person name="Vargas-Isla R."/>
            <person name="Ushijima S."/>
            <person name="Smith C.A."/>
            <person name="Ahrendt S."/>
            <person name="Andreopoulos W."/>
            <person name="He G."/>
            <person name="Labutti K."/>
            <person name="Lipzen A."/>
            <person name="Ng V."/>
            <person name="Sandor L."/>
            <person name="Barry K."/>
            <person name="Martinez A.T."/>
            <person name="Xiao Y."/>
            <person name="Gibbons J.G."/>
            <person name="Terashima K."/>
            <person name="Hibbett D.S."/>
            <person name="Grigoriev I.V."/>
        </authorList>
    </citation>
    <scope>NUCLEOTIDE SEQUENCE</scope>
    <source>
        <strain evidence="1">TFB9207</strain>
    </source>
</reference>
<sequence>MSVEPSAPASPAPTPPAPPFFLQALAEVATDWDKQYFKITRRSNPEPLNVSFEEMIECVLASLALGRRWKMEKGLPDRYEEIVRTLFAYIPSTSPANFSIAANGTVEKTESPVTYECIFTAEQIKILVELEAISGNVFVDVKKAYPKPSRAQGGRNEELRKLLDVHHFDQGI</sequence>
<name>A0AA38NWE6_9AGAR</name>
<protein>
    <submittedName>
        <fullName evidence="1">Uncharacterized protein</fullName>
    </submittedName>
</protein>
<accession>A0AA38NWE6</accession>
<dbReference type="EMBL" id="MU807236">
    <property type="protein sequence ID" value="KAJ3831786.1"/>
    <property type="molecule type" value="Genomic_DNA"/>
</dbReference>
<keyword evidence="2" id="KW-1185">Reference proteome</keyword>
<organism evidence="1 2">
    <name type="scientific">Lentinula raphanica</name>
    <dbReference type="NCBI Taxonomy" id="153919"/>
    <lineage>
        <taxon>Eukaryota</taxon>
        <taxon>Fungi</taxon>
        <taxon>Dikarya</taxon>
        <taxon>Basidiomycota</taxon>
        <taxon>Agaricomycotina</taxon>
        <taxon>Agaricomycetes</taxon>
        <taxon>Agaricomycetidae</taxon>
        <taxon>Agaricales</taxon>
        <taxon>Marasmiineae</taxon>
        <taxon>Omphalotaceae</taxon>
        <taxon>Lentinula</taxon>
    </lineage>
</organism>
<dbReference type="AlphaFoldDB" id="A0AA38NWE6"/>
<dbReference type="Proteomes" id="UP001163846">
    <property type="component" value="Unassembled WGS sequence"/>
</dbReference>
<proteinExistence type="predicted"/>
<evidence type="ECO:0000313" key="2">
    <source>
        <dbReference type="Proteomes" id="UP001163846"/>
    </source>
</evidence>